<evidence type="ECO:0000313" key="3">
    <source>
        <dbReference type="EMBL" id="CAJ0602150.1"/>
    </source>
</evidence>
<gene>
    <name evidence="3" type="ORF">CYNAS_LOCUS14133</name>
</gene>
<evidence type="ECO:0000256" key="1">
    <source>
        <dbReference type="SAM" id="SignalP"/>
    </source>
</evidence>
<reference evidence="3" key="1">
    <citation type="submission" date="2023-07" db="EMBL/GenBank/DDBJ databases">
        <authorList>
            <consortium name="CYATHOMIX"/>
        </authorList>
    </citation>
    <scope>NUCLEOTIDE SEQUENCE</scope>
    <source>
        <strain evidence="3">N/A</strain>
    </source>
</reference>
<dbReference type="EMBL" id="CATQJL010000305">
    <property type="protein sequence ID" value="CAJ0602150.1"/>
    <property type="molecule type" value="Genomic_DNA"/>
</dbReference>
<comment type="caution">
    <text evidence="3">The sequence shown here is derived from an EMBL/GenBank/DDBJ whole genome shotgun (WGS) entry which is preliminary data.</text>
</comment>
<evidence type="ECO:0000313" key="4">
    <source>
        <dbReference type="Proteomes" id="UP001176961"/>
    </source>
</evidence>
<evidence type="ECO:0000259" key="2">
    <source>
        <dbReference type="PROSITE" id="PS50948"/>
    </source>
</evidence>
<accession>A0AA36M969</accession>
<dbReference type="AlphaFoldDB" id="A0AA36M969"/>
<keyword evidence="1" id="KW-0732">Signal</keyword>
<feature type="domain" description="Apple" evidence="2">
    <location>
        <begin position="26"/>
        <end position="101"/>
    </location>
</feature>
<protein>
    <recommendedName>
        <fullName evidence="2">Apple domain-containing protein</fullName>
    </recommendedName>
</protein>
<sequence length="255" mass="28544">MNLFEAKSKWLLIAVFYALINDSLNCTFRSVTDNFSASLKGIYNVTTEQECLSKCSVDPECTFLTYYEGRCEVFEDGDDVQDLASVSKAFSYSFEEHETSCPTTIVSKPQNSSRPSTAPNSIMHCKSYHKLMFYGTFILTKKNLLETPGSPRGCNPGNVPENCNCTFKKVDESNGRLTVTDYVLNQPWTWTVCGDYNGVDAPNAIAEYICTETGQYVYVVDNETGANPQFPDFVGLERIKTSPIFYVGEVYCKSP</sequence>
<proteinExistence type="predicted"/>
<keyword evidence="4" id="KW-1185">Reference proteome</keyword>
<dbReference type="Pfam" id="PF00024">
    <property type="entry name" value="PAN_1"/>
    <property type="match status" value="1"/>
</dbReference>
<name>A0AA36M969_CYLNA</name>
<feature type="chain" id="PRO_5041446828" description="Apple domain-containing protein" evidence="1">
    <location>
        <begin position="26"/>
        <end position="255"/>
    </location>
</feature>
<feature type="signal peptide" evidence="1">
    <location>
        <begin position="1"/>
        <end position="25"/>
    </location>
</feature>
<organism evidence="3 4">
    <name type="scientific">Cylicocyclus nassatus</name>
    <name type="common">Nematode worm</name>
    <dbReference type="NCBI Taxonomy" id="53992"/>
    <lineage>
        <taxon>Eukaryota</taxon>
        <taxon>Metazoa</taxon>
        <taxon>Ecdysozoa</taxon>
        <taxon>Nematoda</taxon>
        <taxon>Chromadorea</taxon>
        <taxon>Rhabditida</taxon>
        <taxon>Rhabditina</taxon>
        <taxon>Rhabditomorpha</taxon>
        <taxon>Strongyloidea</taxon>
        <taxon>Strongylidae</taxon>
        <taxon>Cylicocyclus</taxon>
    </lineage>
</organism>
<dbReference type="PROSITE" id="PS50948">
    <property type="entry name" value="PAN"/>
    <property type="match status" value="1"/>
</dbReference>
<dbReference type="InterPro" id="IPR003609">
    <property type="entry name" value="Pan_app"/>
</dbReference>
<dbReference type="Gene3D" id="3.50.4.10">
    <property type="entry name" value="Hepatocyte Growth Factor"/>
    <property type="match status" value="1"/>
</dbReference>
<dbReference type="Proteomes" id="UP001176961">
    <property type="component" value="Unassembled WGS sequence"/>
</dbReference>